<evidence type="ECO:0000313" key="3">
    <source>
        <dbReference type="Proteomes" id="UP000823388"/>
    </source>
</evidence>
<name>A0A8T0PAE5_PANVG</name>
<dbReference type="Pfam" id="PF14291">
    <property type="entry name" value="DUF4371"/>
    <property type="match status" value="1"/>
</dbReference>
<feature type="domain" description="DUF4371" evidence="1">
    <location>
        <begin position="7"/>
        <end position="136"/>
    </location>
</feature>
<comment type="caution">
    <text evidence="2">The sequence shown here is derived from an EMBL/GenBank/DDBJ whole genome shotgun (WGS) entry which is preliminary data.</text>
</comment>
<reference evidence="2" key="1">
    <citation type="submission" date="2020-05" db="EMBL/GenBank/DDBJ databases">
        <title>WGS assembly of Panicum virgatum.</title>
        <authorList>
            <person name="Lovell J.T."/>
            <person name="Jenkins J."/>
            <person name="Shu S."/>
            <person name="Juenger T.E."/>
            <person name="Schmutz J."/>
        </authorList>
    </citation>
    <scope>NUCLEOTIDE SEQUENCE</scope>
    <source>
        <strain evidence="2">AP13</strain>
    </source>
</reference>
<dbReference type="Proteomes" id="UP000823388">
    <property type="component" value="Chromosome 8N"/>
</dbReference>
<protein>
    <recommendedName>
        <fullName evidence="1">DUF4371 domain-containing protein</fullName>
    </recommendedName>
</protein>
<dbReference type="PANTHER" id="PTHR11697">
    <property type="entry name" value="GENERAL TRANSCRIPTION FACTOR 2-RELATED ZINC FINGER PROTEIN"/>
    <property type="match status" value="1"/>
</dbReference>
<dbReference type="InterPro" id="IPR055298">
    <property type="entry name" value="AtLOH3-like"/>
</dbReference>
<dbReference type="SUPFAM" id="SSF53098">
    <property type="entry name" value="Ribonuclease H-like"/>
    <property type="match status" value="1"/>
</dbReference>
<dbReference type="PANTHER" id="PTHR11697:SF230">
    <property type="entry name" value="ZINC FINGER, MYM DOMAIN CONTAINING 1"/>
    <property type="match status" value="1"/>
</dbReference>
<gene>
    <name evidence="2" type="ORF">PVAP13_8NG213619</name>
</gene>
<keyword evidence="3" id="KW-1185">Reference proteome</keyword>
<proteinExistence type="predicted"/>
<evidence type="ECO:0000259" key="1">
    <source>
        <dbReference type="Pfam" id="PF14291"/>
    </source>
</evidence>
<sequence>MLLAEFNPDIAEVVLRNAPYNSKYTSPDIQKEILGIFAAKVRKQIRDEIGDSKFAILVDETCDASKREQMAVVFRFVDSNDILQERFFDLIHVTNTKAATLKENLCSMLSNHSFDIQNLCGQGYDGASNMKRELNGLQALFMRECPYAYYVHCYAHRLQLALVDAAKDVVPVTQFFQKLNFIVTTVDSSSKRHDELHEAQMVEMARRLAIDDHETGQGANQICALKQPGDTRWGSHFGSILSLMHLFNAVSSVLQNLAADSSAGANRADGDTSFNYLTSFEFIFIMCMMKEIMEITDDLNRALQKKSQDLVNAVRLVHSTKVLLGQLRSDDGWEDFFIRVTEFCVNHGIDIPDMQETYIMRGGRARRQADHFTKEL</sequence>
<organism evidence="2 3">
    <name type="scientific">Panicum virgatum</name>
    <name type="common">Blackwell switchgrass</name>
    <dbReference type="NCBI Taxonomy" id="38727"/>
    <lineage>
        <taxon>Eukaryota</taxon>
        <taxon>Viridiplantae</taxon>
        <taxon>Streptophyta</taxon>
        <taxon>Embryophyta</taxon>
        <taxon>Tracheophyta</taxon>
        <taxon>Spermatophyta</taxon>
        <taxon>Magnoliopsida</taxon>
        <taxon>Liliopsida</taxon>
        <taxon>Poales</taxon>
        <taxon>Poaceae</taxon>
        <taxon>PACMAD clade</taxon>
        <taxon>Panicoideae</taxon>
        <taxon>Panicodae</taxon>
        <taxon>Paniceae</taxon>
        <taxon>Panicinae</taxon>
        <taxon>Panicum</taxon>
        <taxon>Panicum sect. Hiantes</taxon>
    </lineage>
</organism>
<dbReference type="InterPro" id="IPR025398">
    <property type="entry name" value="DUF4371"/>
</dbReference>
<dbReference type="InterPro" id="IPR012337">
    <property type="entry name" value="RNaseH-like_sf"/>
</dbReference>
<dbReference type="EMBL" id="CM029052">
    <property type="protein sequence ID" value="KAG2557639.1"/>
    <property type="molecule type" value="Genomic_DNA"/>
</dbReference>
<evidence type="ECO:0000313" key="2">
    <source>
        <dbReference type="EMBL" id="KAG2557639.1"/>
    </source>
</evidence>
<accession>A0A8T0PAE5</accession>
<dbReference type="AlphaFoldDB" id="A0A8T0PAE5"/>